<dbReference type="AlphaFoldDB" id="A0A7X5C0X7"/>
<evidence type="ECO:0008006" key="3">
    <source>
        <dbReference type="Google" id="ProtNLM"/>
    </source>
</evidence>
<evidence type="ECO:0000313" key="2">
    <source>
        <dbReference type="Proteomes" id="UP000558113"/>
    </source>
</evidence>
<keyword evidence="2" id="KW-1185">Reference proteome</keyword>
<dbReference type="Proteomes" id="UP000558113">
    <property type="component" value="Unassembled WGS sequence"/>
</dbReference>
<dbReference type="EMBL" id="JAAAMU010000017">
    <property type="protein sequence ID" value="NBC72182.1"/>
    <property type="molecule type" value="Genomic_DNA"/>
</dbReference>
<organism evidence="1 2">
    <name type="scientific">Paenibacillus sacheonensis</name>
    <dbReference type="NCBI Taxonomy" id="742054"/>
    <lineage>
        <taxon>Bacteria</taxon>
        <taxon>Bacillati</taxon>
        <taxon>Bacillota</taxon>
        <taxon>Bacilli</taxon>
        <taxon>Bacillales</taxon>
        <taxon>Paenibacillaceae</taxon>
        <taxon>Paenibacillus</taxon>
    </lineage>
</organism>
<accession>A0A7X5C0X7</accession>
<gene>
    <name evidence="1" type="ORF">GT003_24555</name>
</gene>
<proteinExistence type="predicted"/>
<dbReference type="InterPro" id="IPR038454">
    <property type="entry name" value="DnaA_N_sf"/>
</dbReference>
<comment type="caution">
    <text evidence="1">The sequence shown here is derived from an EMBL/GenBank/DDBJ whole genome shotgun (WGS) entry which is preliminary data.</text>
</comment>
<sequence>MEVKGIWGRKISERRKQLEDQLLTMVQALIPEEEFDFWFDTFFVLSVMSVHDSPHHLVCLTKTELHVEWIWIKYSDLLYEILKVSTGYEYTLELLVYDEEISY</sequence>
<dbReference type="RefSeq" id="WP_161702915.1">
    <property type="nucleotide sequence ID" value="NZ_JAAAMU010000017.1"/>
</dbReference>
<evidence type="ECO:0000313" key="1">
    <source>
        <dbReference type="EMBL" id="NBC72182.1"/>
    </source>
</evidence>
<reference evidence="1 2" key="1">
    <citation type="submission" date="2020-01" db="EMBL/GenBank/DDBJ databases">
        <title>Paenibacillus soybeanensis sp. nov. isolated from the nodules of soybean (Glycine max(L.) Merr).</title>
        <authorList>
            <person name="Wang H."/>
        </authorList>
    </citation>
    <scope>NUCLEOTIDE SEQUENCE [LARGE SCALE GENOMIC DNA]</scope>
    <source>
        <strain evidence="1 2">DSM 23054</strain>
    </source>
</reference>
<protein>
    <recommendedName>
        <fullName evidence="3">DnaA N-terminal domain-containing protein</fullName>
    </recommendedName>
</protein>
<dbReference type="Gene3D" id="3.30.300.180">
    <property type="match status" value="1"/>
</dbReference>
<name>A0A7X5C0X7_9BACL</name>